<organism evidence="4 5">
    <name type="scientific">Aquariibacter lacus</name>
    <dbReference type="NCBI Taxonomy" id="2801332"/>
    <lineage>
        <taxon>Bacteria</taxon>
        <taxon>Pseudomonadati</taxon>
        <taxon>Pseudomonadota</taxon>
        <taxon>Betaproteobacteria</taxon>
        <taxon>Burkholderiales</taxon>
        <taxon>Sphaerotilaceae</taxon>
        <taxon>Aquariibacter</taxon>
    </lineage>
</organism>
<dbReference type="RefSeq" id="WP_201827902.1">
    <property type="nucleotide sequence ID" value="NZ_JAERRA010000002.1"/>
</dbReference>
<keyword evidence="5" id="KW-1185">Reference proteome</keyword>
<evidence type="ECO:0000256" key="2">
    <source>
        <dbReference type="ARBA" id="ARBA00006763"/>
    </source>
</evidence>
<evidence type="ECO:0000313" key="5">
    <source>
        <dbReference type="Proteomes" id="UP000643207"/>
    </source>
</evidence>
<comment type="catalytic activity">
    <reaction evidence="1">
        <text>AMP + H2O = D-ribose 5-phosphate + adenine</text>
        <dbReference type="Rhea" id="RHEA:20129"/>
        <dbReference type="ChEBI" id="CHEBI:15377"/>
        <dbReference type="ChEBI" id="CHEBI:16708"/>
        <dbReference type="ChEBI" id="CHEBI:78346"/>
        <dbReference type="ChEBI" id="CHEBI:456215"/>
        <dbReference type="EC" id="3.2.2.4"/>
    </reaction>
</comment>
<evidence type="ECO:0000256" key="1">
    <source>
        <dbReference type="ARBA" id="ARBA00000274"/>
    </source>
</evidence>
<dbReference type="Proteomes" id="UP000643207">
    <property type="component" value="Unassembled WGS sequence"/>
</dbReference>
<dbReference type="GO" id="GO:0005829">
    <property type="term" value="C:cytosol"/>
    <property type="evidence" value="ECO:0007669"/>
    <property type="project" value="TreeGrafter"/>
</dbReference>
<comment type="similarity">
    <text evidence="2 3">Belongs to the LOG family.</text>
</comment>
<accession>A0A9X0XGE7</accession>
<reference evidence="4 5" key="1">
    <citation type="submission" date="2021-01" db="EMBL/GenBank/DDBJ databases">
        <title>Piscinibacter sp. Jin2 Genome sequencing and assembly.</title>
        <authorList>
            <person name="Kim I."/>
        </authorList>
    </citation>
    <scope>NUCLEOTIDE SEQUENCE [LARGE SCALE GENOMIC DNA]</scope>
    <source>
        <strain evidence="4 5">Jin2</strain>
    </source>
</reference>
<dbReference type="Gene3D" id="3.40.50.450">
    <property type="match status" value="1"/>
</dbReference>
<gene>
    <name evidence="4" type="ORF">JI742_11135</name>
</gene>
<sequence>MTLPTPAPAAPFSLCVYCGSRAGQDPRFRAAAQALGTALGRRGWRLVYGGGRIGLMGVVADATLAAGGTVFGVIPVSLQQREVGHTGLSELRVVSSMHQRKQAMAEAADAFLALPGGIGTQEELFEVWTWRQLGEHDRPLGLLNVAGYYDSLLGFLDQTVAQGFVGPATRALLTVDTQIESLLDHLHRQAGDRPGRPPLELDRI</sequence>
<dbReference type="NCBIfam" id="TIGR00730">
    <property type="entry name" value="Rossman fold protein, TIGR00730 family"/>
    <property type="match status" value="1"/>
</dbReference>
<dbReference type="GO" id="GO:0008714">
    <property type="term" value="F:AMP nucleosidase activity"/>
    <property type="evidence" value="ECO:0007669"/>
    <property type="project" value="UniProtKB-EC"/>
</dbReference>
<dbReference type="GO" id="GO:0009691">
    <property type="term" value="P:cytokinin biosynthetic process"/>
    <property type="evidence" value="ECO:0007669"/>
    <property type="project" value="UniProtKB-UniRule"/>
</dbReference>
<dbReference type="PANTHER" id="PTHR31223">
    <property type="entry name" value="LOG FAMILY PROTEIN YJL055W"/>
    <property type="match status" value="1"/>
</dbReference>
<proteinExistence type="inferred from homology"/>
<keyword evidence="3" id="KW-0203">Cytokinin biosynthesis</keyword>
<keyword evidence="3" id="KW-0378">Hydrolase</keyword>
<evidence type="ECO:0000256" key="3">
    <source>
        <dbReference type="RuleBase" id="RU363015"/>
    </source>
</evidence>
<dbReference type="AlphaFoldDB" id="A0A9X0XGE7"/>
<name>A0A9X0XGE7_9BURK</name>
<dbReference type="InterPro" id="IPR031100">
    <property type="entry name" value="LOG_fam"/>
</dbReference>
<dbReference type="SUPFAM" id="SSF102405">
    <property type="entry name" value="MCP/YpsA-like"/>
    <property type="match status" value="1"/>
</dbReference>
<protein>
    <recommendedName>
        <fullName evidence="3">Cytokinin riboside 5'-monophosphate phosphoribohydrolase</fullName>
        <ecNumber evidence="3">3.2.2.n1</ecNumber>
    </recommendedName>
</protein>
<dbReference type="EMBL" id="JAERRA010000002">
    <property type="protein sequence ID" value="MBL0720442.1"/>
    <property type="molecule type" value="Genomic_DNA"/>
</dbReference>
<evidence type="ECO:0000313" key="4">
    <source>
        <dbReference type="EMBL" id="MBL0720442.1"/>
    </source>
</evidence>
<comment type="caution">
    <text evidence="4">The sequence shown here is derived from an EMBL/GenBank/DDBJ whole genome shotgun (WGS) entry which is preliminary data.</text>
</comment>
<dbReference type="EC" id="3.2.2.n1" evidence="3"/>
<dbReference type="Pfam" id="PF03641">
    <property type="entry name" value="Lysine_decarbox"/>
    <property type="match status" value="1"/>
</dbReference>
<dbReference type="PANTHER" id="PTHR31223:SF70">
    <property type="entry name" value="LOG FAMILY PROTEIN YJL055W"/>
    <property type="match status" value="1"/>
</dbReference>
<dbReference type="InterPro" id="IPR005269">
    <property type="entry name" value="LOG"/>
</dbReference>